<name>A0A6A6W6N2_9PEZI</name>
<dbReference type="AlphaFoldDB" id="A0A6A6W6N2"/>
<feature type="compositionally biased region" description="Polar residues" evidence="1">
    <location>
        <begin position="302"/>
        <end position="315"/>
    </location>
</feature>
<keyword evidence="3" id="KW-1185">Reference proteome</keyword>
<evidence type="ECO:0000313" key="2">
    <source>
        <dbReference type="EMBL" id="KAF2757859.1"/>
    </source>
</evidence>
<reference evidence="2" key="1">
    <citation type="journal article" date="2020" name="Stud. Mycol.">
        <title>101 Dothideomycetes genomes: a test case for predicting lifestyles and emergence of pathogens.</title>
        <authorList>
            <person name="Haridas S."/>
            <person name="Albert R."/>
            <person name="Binder M."/>
            <person name="Bloem J."/>
            <person name="Labutti K."/>
            <person name="Salamov A."/>
            <person name="Andreopoulos B."/>
            <person name="Baker S."/>
            <person name="Barry K."/>
            <person name="Bills G."/>
            <person name="Bluhm B."/>
            <person name="Cannon C."/>
            <person name="Castanera R."/>
            <person name="Culley D."/>
            <person name="Daum C."/>
            <person name="Ezra D."/>
            <person name="Gonzalez J."/>
            <person name="Henrissat B."/>
            <person name="Kuo A."/>
            <person name="Liang C."/>
            <person name="Lipzen A."/>
            <person name="Lutzoni F."/>
            <person name="Magnuson J."/>
            <person name="Mondo S."/>
            <person name="Nolan M."/>
            <person name="Ohm R."/>
            <person name="Pangilinan J."/>
            <person name="Park H.-J."/>
            <person name="Ramirez L."/>
            <person name="Alfaro M."/>
            <person name="Sun H."/>
            <person name="Tritt A."/>
            <person name="Yoshinaga Y."/>
            <person name="Zwiers L.-H."/>
            <person name="Turgeon B."/>
            <person name="Goodwin S."/>
            <person name="Spatafora J."/>
            <person name="Crous P."/>
            <person name="Grigoriev I."/>
        </authorList>
    </citation>
    <scope>NUCLEOTIDE SEQUENCE</scope>
    <source>
        <strain evidence="2">CBS 121739</strain>
    </source>
</reference>
<evidence type="ECO:0000313" key="3">
    <source>
        <dbReference type="Proteomes" id="UP000799437"/>
    </source>
</evidence>
<dbReference type="Proteomes" id="UP000799437">
    <property type="component" value="Unassembled WGS sequence"/>
</dbReference>
<accession>A0A6A6W6N2</accession>
<organism evidence="2 3">
    <name type="scientific">Pseudovirgaria hyperparasitica</name>
    <dbReference type="NCBI Taxonomy" id="470096"/>
    <lineage>
        <taxon>Eukaryota</taxon>
        <taxon>Fungi</taxon>
        <taxon>Dikarya</taxon>
        <taxon>Ascomycota</taxon>
        <taxon>Pezizomycotina</taxon>
        <taxon>Dothideomycetes</taxon>
        <taxon>Dothideomycetes incertae sedis</taxon>
        <taxon>Acrospermales</taxon>
        <taxon>Acrospermaceae</taxon>
        <taxon>Pseudovirgaria</taxon>
    </lineage>
</organism>
<feature type="region of interest" description="Disordered" evidence="1">
    <location>
        <begin position="242"/>
        <end position="356"/>
    </location>
</feature>
<feature type="compositionally biased region" description="Basic and acidic residues" evidence="1">
    <location>
        <begin position="316"/>
        <end position="329"/>
    </location>
</feature>
<evidence type="ECO:0000256" key="1">
    <source>
        <dbReference type="SAM" id="MobiDB-lite"/>
    </source>
</evidence>
<dbReference type="RefSeq" id="XP_033600310.1">
    <property type="nucleotide sequence ID" value="XM_033745492.1"/>
</dbReference>
<gene>
    <name evidence="2" type="ORF">EJ05DRAFT_485944</name>
</gene>
<dbReference type="OrthoDB" id="436496at2759"/>
<sequence>MPGFRGITLGVNSQFDVEQVPEFAPPKKPGFPKLLENNVASVYIQSRPGAQFWVCYSLSEPEPPSAYFFFKLSINDTDVVSWGVGKEEDYQGKTMHALYEATETWNARSSATERRGFFFAANSRQDDNLEGNYGARFEIRVYRAAGRQRIAKDMNQYRDTIQGRKRPTGLEILSVGQVKKEQPKRFYKYALVDPVDMPYATFRYYYKTLDELKRLEILRVPDGSDESYIDSYLSLDLQDSMENVQGPEGVDGHHSETSLDSSSKAPEAHGNQPDEDDIEDDKFGFVGRPKRLSIPPSRRLFPTTNSSFPMSLFSRTTEDTVETHDREAWRAPSPIRGGFRDIDSPTPGRKRSHTAEVWQDVVNDTVSKK</sequence>
<dbReference type="GeneID" id="54486546"/>
<protein>
    <submittedName>
        <fullName evidence="2">Uncharacterized protein</fullName>
    </submittedName>
</protein>
<dbReference type="EMBL" id="ML996572">
    <property type="protein sequence ID" value="KAF2757859.1"/>
    <property type="molecule type" value="Genomic_DNA"/>
</dbReference>
<proteinExistence type="predicted"/>